<comment type="function">
    <text evidence="1">May be involved in spermatogenesis.</text>
</comment>
<organism evidence="4">
    <name type="scientific">Pongo abelii</name>
    <name type="common">Sumatran orangutan</name>
    <name type="synonym">Pongo pygmaeus abelii</name>
    <dbReference type="NCBI Taxonomy" id="9601"/>
    <lineage>
        <taxon>Eukaryota</taxon>
        <taxon>Metazoa</taxon>
        <taxon>Chordata</taxon>
        <taxon>Craniata</taxon>
        <taxon>Vertebrata</taxon>
        <taxon>Euteleostomi</taxon>
        <taxon>Mammalia</taxon>
        <taxon>Eutheria</taxon>
        <taxon>Euarchontoglires</taxon>
        <taxon>Primates</taxon>
        <taxon>Haplorrhini</taxon>
        <taxon>Catarrhini</taxon>
        <taxon>Hominidae</taxon>
        <taxon>Pongo</taxon>
    </lineage>
</organism>
<evidence type="ECO:0000313" key="4">
    <source>
        <dbReference type="EMBL" id="PNJ06243.1"/>
    </source>
</evidence>
<evidence type="ECO:0000256" key="2">
    <source>
        <dbReference type="ARBA" id="ARBA00019230"/>
    </source>
</evidence>
<evidence type="ECO:0000256" key="3">
    <source>
        <dbReference type="ARBA" id="ARBA00031743"/>
    </source>
</evidence>
<dbReference type="PANTHER" id="PTHR13601">
    <property type="entry name" value="GAMETOGENETIN-BINDING PROTEIN 2"/>
    <property type="match status" value="1"/>
</dbReference>
<evidence type="ECO:0000256" key="1">
    <source>
        <dbReference type="ARBA" id="ARBA00003056"/>
    </source>
</evidence>
<reference evidence="4" key="1">
    <citation type="submission" date="2017-12" db="EMBL/GenBank/DDBJ databases">
        <title>High-resolution comparative analysis of great ape genomes.</title>
        <authorList>
            <person name="Pollen A."/>
            <person name="Hastie A."/>
            <person name="Hormozdiari F."/>
            <person name="Dougherty M."/>
            <person name="Liu R."/>
            <person name="Chaisson M."/>
            <person name="Hoppe E."/>
            <person name="Hill C."/>
            <person name="Pang A."/>
            <person name="Hillier L."/>
            <person name="Baker C."/>
            <person name="Armstrong J."/>
            <person name="Shendure J."/>
            <person name="Paten B."/>
            <person name="Wilson R."/>
            <person name="Chao H."/>
            <person name="Schneider V."/>
            <person name="Ventura M."/>
            <person name="Kronenberg Z."/>
            <person name="Murali S."/>
            <person name="Gordon D."/>
            <person name="Cantsilieris S."/>
            <person name="Munson K."/>
            <person name="Nelson B."/>
            <person name="Raja A."/>
            <person name="Underwood J."/>
            <person name="Diekhans M."/>
            <person name="Fiddes I."/>
            <person name="Haussler D."/>
            <person name="Eichler E."/>
        </authorList>
    </citation>
    <scope>NUCLEOTIDE SEQUENCE [LARGE SCALE GENOMIC DNA]</scope>
    <source>
        <strain evidence="4">Susie</strain>
    </source>
</reference>
<dbReference type="EMBL" id="NDHI03003711">
    <property type="protein sequence ID" value="PNJ06243.1"/>
    <property type="molecule type" value="Genomic_DNA"/>
</dbReference>
<dbReference type="GO" id="GO:0005634">
    <property type="term" value="C:nucleus"/>
    <property type="evidence" value="ECO:0007669"/>
    <property type="project" value="TreeGrafter"/>
</dbReference>
<feature type="non-terminal residue" evidence="4">
    <location>
        <position position="1"/>
    </location>
</feature>
<dbReference type="PANTHER" id="PTHR13601:SF2">
    <property type="entry name" value="GAMETOGENETIN-BINDING PROTEIN 2"/>
    <property type="match status" value="1"/>
</dbReference>
<dbReference type="GO" id="GO:0005737">
    <property type="term" value="C:cytoplasm"/>
    <property type="evidence" value="ECO:0007669"/>
    <property type="project" value="TreeGrafter"/>
</dbReference>
<accession>A0A2J8RCK0</accession>
<sequence length="132" mass="14735">NTKGKNKKKKKKSKILKCDEHIQKLGSCITDPGNRETSGNTMHTVFHRDKTKDTHPESCCSAEKGGQPLPWFEHRKNVSQFAEPTETLFGPDSGKGAKSLVELLVSIPCGLTVHNCLGTRWMWEGIVFEGLR</sequence>
<protein>
    <recommendedName>
        <fullName evidence="2">Gametogenetin-binding protein 2</fullName>
    </recommendedName>
    <alternativeName>
        <fullName evidence="3">Protein ZNF403</fullName>
    </alternativeName>
</protein>
<name>A0A2J8RCK0_PONAB</name>
<comment type="caution">
    <text evidence="4">The sequence shown here is derived from an EMBL/GenBank/DDBJ whole genome shotgun (WGS) entry which is preliminary data.</text>
</comment>
<dbReference type="AlphaFoldDB" id="A0A2J8RCK0"/>
<dbReference type="InterPro" id="IPR026073">
    <property type="entry name" value="GGNBP2"/>
</dbReference>
<proteinExistence type="predicted"/>
<gene>
    <name evidence="4" type="ORF">CR201_G0051939</name>
</gene>